<keyword evidence="4 8" id="KW-1133">Transmembrane helix</keyword>
<feature type="repeat" description="ANK" evidence="7">
    <location>
        <begin position="187"/>
        <end position="208"/>
    </location>
</feature>
<keyword evidence="5 7" id="KW-0040">ANK repeat</keyword>
<evidence type="ECO:0000256" key="5">
    <source>
        <dbReference type="ARBA" id="ARBA00023043"/>
    </source>
</evidence>
<sequence length="495" mass="54982">MDERLYNAMLKGDLSTFNQLIGEDSLLLGKAILNRKDKNPLHLATIMGNVDFIKEIFLHLNDSSTRDYMCLAGDRDGRNPLHLAAMFGKLEVLQVLIRMRNQAASQMCLAFYRDDRNPLHLAAMHGELEVLQVLIPNAVHHMCLARDRDGRNPLHLAAMFGKLEVLQVLIRIGDQLAFQMCLACDRDGRNPLHLAAMHGKLEVLRQLIGANFPAALQKTDGGGTILHLCVKYNQLEALKLIIDRIKDRAFLNAKNEDGMTVLHLAIYYGNKEAVVHIVEHSKIKVNSKDANEKTGFDLLLGQADIDPQVKSSLLKHEALRGTYVFKIKLQEWIEKRRDAIMVVASLIATMAFQAGISPPGGVWQDDLLDGPNPHKAGEALMALTHPKYFRVLIVSNTIAIVSSLSTIILLMGRSHFSSRHLVPLMSFAMLVAVTTIAITFAASLVSVAPRDARRQFRDTKPGEVVSISPRLNDLIIIKGWDCGSSSAVFLENFAL</sequence>
<dbReference type="EMBL" id="JBJUIK010000016">
    <property type="protein sequence ID" value="KAL3500831.1"/>
    <property type="molecule type" value="Genomic_DNA"/>
</dbReference>
<feature type="repeat" description="ANK" evidence="7">
    <location>
        <begin position="114"/>
        <end position="135"/>
    </location>
</feature>
<feature type="transmembrane region" description="Helical" evidence="8">
    <location>
        <begin position="388"/>
        <end position="412"/>
    </location>
</feature>
<feature type="domain" description="PGG" evidence="9">
    <location>
        <begin position="331"/>
        <end position="445"/>
    </location>
</feature>
<dbReference type="PANTHER" id="PTHR24186:SF37">
    <property type="entry name" value="PGG DOMAIN-CONTAINING PROTEIN"/>
    <property type="match status" value="1"/>
</dbReference>
<comment type="subcellular location">
    <subcellularLocation>
        <location evidence="1">Membrane</location>
        <topology evidence="1">Multi-pass membrane protein</topology>
    </subcellularLocation>
</comment>
<dbReference type="PROSITE" id="PS50297">
    <property type="entry name" value="ANK_REP_REGION"/>
    <property type="match status" value="4"/>
</dbReference>
<dbReference type="Proteomes" id="UP001630127">
    <property type="component" value="Unassembled WGS sequence"/>
</dbReference>
<dbReference type="AlphaFoldDB" id="A0ABD2Y251"/>
<dbReference type="SMART" id="SM00248">
    <property type="entry name" value="ANK"/>
    <property type="match status" value="7"/>
</dbReference>
<name>A0ABD2Y251_9GENT</name>
<dbReference type="InterPro" id="IPR036770">
    <property type="entry name" value="Ankyrin_rpt-contain_sf"/>
</dbReference>
<dbReference type="Pfam" id="PF13962">
    <property type="entry name" value="PGG"/>
    <property type="match status" value="1"/>
</dbReference>
<evidence type="ECO:0000256" key="1">
    <source>
        <dbReference type="ARBA" id="ARBA00004141"/>
    </source>
</evidence>
<dbReference type="SUPFAM" id="SSF48403">
    <property type="entry name" value="Ankyrin repeat"/>
    <property type="match status" value="2"/>
</dbReference>
<evidence type="ECO:0000256" key="7">
    <source>
        <dbReference type="PROSITE-ProRule" id="PRU00023"/>
    </source>
</evidence>
<reference evidence="10 11" key="1">
    <citation type="submission" date="2024-11" db="EMBL/GenBank/DDBJ databases">
        <title>A near-complete genome assembly of Cinchona calisaya.</title>
        <authorList>
            <person name="Lian D.C."/>
            <person name="Zhao X.W."/>
            <person name="Wei L."/>
        </authorList>
    </citation>
    <scope>NUCLEOTIDE SEQUENCE [LARGE SCALE GENOMIC DNA]</scope>
    <source>
        <tissue evidence="10">Nenye</tissue>
    </source>
</reference>
<evidence type="ECO:0000313" key="10">
    <source>
        <dbReference type="EMBL" id="KAL3500831.1"/>
    </source>
</evidence>
<keyword evidence="2 8" id="KW-0812">Transmembrane</keyword>
<dbReference type="PROSITE" id="PS50088">
    <property type="entry name" value="ANK_REPEAT"/>
    <property type="match status" value="5"/>
</dbReference>
<dbReference type="GO" id="GO:0016020">
    <property type="term" value="C:membrane"/>
    <property type="evidence" value="ECO:0007669"/>
    <property type="project" value="UniProtKB-SubCell"/>
</dbReference>
<keyword evidence="3" id="KW-0677">Repeat</keyword>
<accession>A0ABD2Y251</accession>
<evidence type="ECO:0000256" key="6">
    <source>
        <dbReference type="ARBA" id="ARBA00023136"/>
    </source>
</evidence>
<evidence type="ECO:0000313" key="11">
    <source>
        <dbReference type="Proteomes" id="UP001630127"/>
    </source>
</evidence>
<dbReference type="Gene3D" id="1.25.40.20">
    <property type="entry name" value="Ankyrin repeat-containing domain"/>
    <property type="match status" value="2"/>
</dbReference>
<feature type="repeat" description="ANK" evidence="7">
    <location>
        <begin position="149"/>
        <end position="173"/>
    </location>
</feature>
<protein>
    <recommendedName>
        <fullName evidence="9">PGG domain-containing protein</fullName>
    </recommendedName>
</protein>
<evidence type="ECO:0000256" key="4">
    <source>
        <dbReference type="ARBA" id="ARBA00022989"/>
    </source>
</evidence>
<evidence type="ECO:0000259" key="9">
    <source>
        <dbReference type="Pfam" id="PF13962"/>
    </source>
</evidence>
<evidence type="ECO:0000256" key="8">
    <source>
        <dbReference type="SAM" id="Phobius"/>
    </source>
</evidence>
<dbReference type="Pfam" id="PF13637">
    <property type="entry name" value="Ank_4"/>
    <property type="match status" value="1"/>
</dbReference>
<dbReference type="PANTHER" id="PTHR24186">
    <property type="entry name" value="PROTEIN PHOSPHATASE 1 REGULATORY SUBUNIT"/>
    <property type="match status" value="1"/>
</dbReference>
<keyword evidence="6 8" id="KW-0472">Membrane</keyword>
<gene>
    <name evidence="10" type="ORF">ACH5RR_039924</name>
</gene>
<dbReference type="Pfam" id="PF12796">
    <property type="entry name" value="Ank_2"/>
    <property type="match status" value="2"/>
</dbReference>
<dbReference type="InterPro" id="IPR002110">
    <property type="entry name" value="Ankyrin_rpt"/>
</dbReference>
<comment type="caution">
    <text evidence="10">The sequence shown here is derived from an EMBL/GenBank/DDBJ whole genome shotgun (WGS) entry which is preliminary data.</text>
</comment>
<feature type="repeat" description="ANK" evidence="7">
    <location>
        <begin position="257"/>
        <end position="290"/>
    </location>
</feature>
<proteinExistence type="predicted"/>
<dbReference type="InterPro" id="IPR026961">
    <property type="entry name" value="PGG_dom"/>
</dbReference>
<keyword evidence="11" id="KW-1185">Reference proteome</keyword>
<feature type="repeat" description="ANK" evidence="7">
    <location>
        <begin position="76"/>
        <end position="98"/>
    </location>
</feature>
<organism evidence="10 11">
    <name type="scientific">Cinchona calisaya</name>
    <dbReference type="NCBI Taxonomy" id="153742"/>
    <lineage>
        <taxon>Eukaryota</taxon>
        <taxon>Viridiplantae</taxon>
        <taxon>Streptophyta</taxon>
        <taxon>Embryophyta</taxon>
        <taxon>Tracheophyta</taxon>
        <taxon>Spermatophyta</taxon>
        <taxon>Magnoliopsida</taxon>
        <taxon>eudicotyledons</taxon>
        <taxon>Gunneridae</taxon>
        <taxon>Pentapetalae</taxon>
        <taxon>asterids</taxon>
        <taxon>lamiids</taxon>
        <taxon>Gentianales</taxon>
        <taxon>Rubiaceae</taxon>
        <taxon>Cinchonoideae</taxon>
        <taxon>Cinchoneae</taxon>
        <taxon>Cinchona</taxon>
    </lineage>
</organism>
<evidence type="ECO:0000256" key="3">
    <source>
        <dbReference type="ARBA" id="ARBA00022737"/>
    </source>
</evidence>
<evidence type="ECO:0000256" key="2">
    <source>
        <dbReference type="ARBA" id="ARBA00022692"/>
    </source>
</evidence>
<feature type="transmembrane region" description="Helical" evidence="8">
    <location>
        <begin position="424"/>
        <end position="448"/>
    </location>
</feature>